<name>A0AA95B735_9BACI</name>
<comment type="caution">
    <text evidence="1">The sequence shown here is derived from an EMBL/GenBank/DDBJ whole genome shotgun (WGS) entry which is preliminary data.</text>
</comment>
<evidence type="ECO:0000313" key="1">
    <source>
        <dbReference type="EMBL" id="TYS60813.1"/>
    </source>
</evidence>
<organism evidence="1 2">
    <name type="scientific">Sutcliffiella horikoshii</name>
    <dbReference type="NCBI Taxonomy" id="79883"/>
    <lineage>
        <taxon>Bacteria</taxon>
        <taxon>Bacillati</taxon>
        <taxon>Bacillota</taxon>
        <taxon>Bacilli</taxon>
        <taxon>Bacillales</taxon>
        <taxon>Bacillaceae</taxon>
        <taxon>Sutcliffiella</taxon>
    </lineage>
</organism>
<dbReference type="RefSeq" id="WP_148964598.1">
    <property type="nucleotide sequence ID" value="NZ_VTEU01000001.1"/>
</dbReference>
<evidence type="ECO:0000313" key="2">
    <source>
        <dbReference type="Proteomes" id="UP000323393"/>
    </source>
</evidence>
<accession>A0AA95B735</accession>
<sequence length="63" mass="7297">MTKSYLELFGMGSSPHQWKTEAPTLQEIRNYLVEQPIRIQKDFAGKLEEKMQQPFGTEDLGPK</sequence>
<dbReference type="EMBL" id="VTEU01000001">
    <property type="protein sequence ID" value="TYS60813.1"/>
    <property type="molecule type" value="Genomic_DNA"/>
</dbReference>
<proteinExistence type="predicted"/>
<dbReference type="Proteomes" id="UP000323393">
    <property type="component" value="Unassembled WGS sequence"/>
</dbReference>
<reference evidence="1 2" key="1">
    <citation type="submission" date="2019-08" db="EMBL/GenBank/DDBJ databases">
        <title>Bacillus genomes from the desert of Cuatro Cienegas, Coahuila.</title>
        <authorList>
            <person name="Olmedo-Alvarez G."/>
        </authorList>
    </citation>
    <scope>NUCLEOTIDE SEQUENCE [LARGE SCALE GENOMIC DNA]</scope>
    <source>
        <strain evidence="1 2">CH88_3T</strain>
    </source>
</reference>
<protein>
    <submittedName>
        <fullName evidence="1">Uncharacterized protein</fullName>
    </submittedName>
</protein>
<gene>
    <name evidence="1" type="ORF">FZC74_00585</name>
</gene>
<dbReference type="AlphaFoldDB" id="A0AA95B735"/>